<dbReference type="GO" id="GO:0005739">
    <property type="term" value="C:mitochondrion"/>
    <property type="evidence" value="ECO:0007669"/>
    <property type="project" value="TreeGrafter"/>
</dbReference>
<dbReference type="InterPro" id="IPR023393">
    <property type="entry name" value="START-like_dom_sf"/>
</dbReference>
<sequence length="231" mass="26940">MSRATFMNLRRLTNASSKNREWKFISLMNGKDIFYSTSCLTKITITPKYLYSIQIRHFINVFNSGVNNGKKYKEKQLIGYSPEQMFDVIQDTENYKHFLPFCRESIVIVKGKDHGKTYLEIGFPPIIESYVSHIKFQHPHMIKAECRDGKLFKYLLTQWNCDPGLKDNPNTCLITFFVSYEFKSQLHSALANTFFNELVKQMKGAFFVEAGRRYGKPCIKAQKLIKDLPSK</sequence>
<dbReference type="InterPro" id="IPR044996">
    <property type="entry name" value="COQ10-like"/>
</dbReference>
<comment type="similarity">
    <text evidence="1">Belongs to the COQ10 family.</text>
</comment>
<dbReference type="Gene3D" id="3.30.530.20">
    <property type="match status" value="1"/>
</dbReference>
<comment type="function">
    <text evidence="3">Required for the function of coenzyme Q in the respiratory chain. May serve as a chaperone or may be involved in the transport of Q6 from its site of synthesis to the catalytic sites of the respiratory complexes.</text>
</comment>
<evidence type="ECO:0000256" key="1">
    <source>
        <dbReference type="ARBA" id="ARBA00006885"/>
    </source>
</evidence>
<reference evidence="5" key="1">
    <citation type="submission" date="2018-04" db="EMBL/GenBank/DDBJ databases">
        <title>Transcriptome of Schizaphis graminum biotype I.</title>
        <authorList>
            <person name="Scully E.D."/>
            <person name="Geib S.M."/>
            <person name="Palmer N.A."/>
            <person name="Koch K."/>
            <person name="Bradshaw J."/>
            <person name="Heng-Moss T."/>
            <person name="Sarath G."/>
        </authorList>
    </citation>
    <scope>NUCLEOTIDE SEQUENCE</scope>
</reference>
<evidence type="ECO:0000259" key="4">
    <source>
        <dbReference type="Pfam" id="PF03364"/>
    </source>
</evidence>
<feature type="domain" description="Coenzyme Q-binding protein COQ10 START" evidence="4">
    <location>
        <begin position="78"/>
        <end position="206"/>
    </location>
</feature>
<accession>A0A2S2NYX6</accession>
<protein>
    <submittedName>
        <fullName evidence="5">Coenzyme Q-binding protein COQ10 B</fullName>
    </submittedName>
</protein>
<comment type="subunit">
    <text evidence="2">Interacts with coenzyme Q.</text>
</comment>
<dbReference type="PANTHER" id="PTHR12901">
    <property type="entry name" value="SPERM PROTEIN HOMOLOG"/>
    <property type="match status" value="1"/>
</dbReference>
<dbReference type="InterPro" id="IPR005031">
    <property type="entry name" value="COQ10_START"/>
</dbReference>
<evidence type="ECO:0000313" key="5">
    <source>
        <dbReference type="EMBL" id="MBY22168.1"/>
    </source>
</evidence>
<organism evidence="5">
    <name type="scientific">Schizaphis graminum</name>
    <name type="common">Green bug aphid</name>
    <dbReference type="NCBI Taxonomy" id="13262"/>
    <lineage>
        <taxon>Eukaryota</taxon>
        <taxon>Metazoa</taxon>
        <taxon>Ecdysozoa</taxon>
        <taxon>Arthropoda</taxon>
        <taxon>Hexapoda</taxon>
        <taxon>Insecta</taxon>
        <taxon>Pterygota</taxon>
        <taxon>Neoptera</taxon>
        <taxon>Paraneoptera</taxon>
        <taxon>Hemiptera</taxon>
        <taxon>Sternorrhyncha</taxon>
        <taxon>Aphidomorpha</taxon>
        <taxon>Aphidoidea</taxon>
        <taxon>Aphididae</taxon>
        <taxon>Aphidini</taxon>
        <taxon>Schizaphis</taxon>
    </lineage>
</organism>
<proteinExistence type="inferred from homology"/>
<evidence type="ECO:0000256" key="3">
    <source>
        <dbReference type="ARBA" id="ARBA00024947"/>
    </source>
</evidence>
<dbReference type="PANTHER" id="PTHR12901:SF10">
    <property type="entry name" value="COENZYME Q-BINDING PROTEIN COQ10, MITOCHONDRIAL"/>
    <property type="match status" value="1"/>
</dbReference>
<dbReference type="Pfam" id="PF03364">
    <property type="entry name" value="Polyketide_cyc"/>
    <property type="match status" value="1"/>
</dbReference>
<dbReference type="SUPFAM" id="SSF55961">
    <property type="entry name" value="Bet v1-like"/>
    <property type="match status" value="1"/>
</dbReference>
<evidence type="ECO:0000256" key="2">
    <source>
        <dbReference type="ARBA" id="ARBA00011814"/>
    </source>
</evidence>
<dbReference type="CDD" id="cd07813">
    <property type="entry name" value="COQ10p_like"/>
    <property type="match status" value="1"/>
</dbReference>
<dbReference type="GO" id="GO:0045333">
    <property type="term" value="P:cellular respiration"/>
    <property type="evidence" value="ECO:0007669"/>
    <property type="project" value="InterPro"/>
</dbReference>
<dbReference type="AlphaFoldDB" id="A0A2S2NYX6"/>
<name>A0A2S2NYX6_SCHGA</name>
<dbReference type="EMBL" id="GGMR01009549">
    <property type="protein sequence ID" value="MBY22168.1"/>
    <property type="molecule type" value="Transcribed_RNA"/>
</dbReference>
<gene>
    <name evidence="5" type="primary">COQ10B</name>
    <name evidence="5" type="ORF">g.48428</name>
</gene>
<dbReference type="GO" id="GO:0048039">
    <property type="term" value="F:ubiquinone binding"/>
    <property type="evidence" value="ECO:0007669"/>
    <property type="project" value="InterPro"/>
</dbReference>